<dbReference type="PRINTS" id="PR00344">
    <property type="entry name" value="BCTRLSENSOR"/>
</dbReference>
<dbReference type="InterPro" id="IPR050482">
    <property type="entry name" value="Sensor_HK_TwoCompSys"/>
</dbReference>
<evidence type="ECO:0000259" key="26">
    <source>
        <dbReference type="PROSITE" id="PS50109"/>
    </source>
</evidence>
<evidence type="ECO:0000256" key="2">
    <source>
        <dbReference type="ARBA" id="ARBA00001966"/>
    </source>
</evidence>
<sequence>MNSGHDLREKLRIIGANLSFRHKILALVLAIIIFMGLAMALQTRAVLVTSLGQQLDQRSLATARAVAAQGSELVLTGNLYGLHQMLLDMQASGRDIRYIYIQDSWGRVLSHTFNGGFPVGLLAYNQLPPGKKESQQLLLTDEGVIHDAAVPVFGGQLGVVHVGLSEVGLRQAVFAATTRFVIMITIFSILFIVMAYMLTTILTRPIRELVGATRAVAKGNLDTTVTVSGHDEFSFLAASFNRMLDSLRRSRAEIEELSNLRSELLDRVVTAQEAERRRIARELHDDTGGALTAILLRLKALEDKVQGEKEVARSLAEIRAALGEAMAGLRCLALELRPVVFDELGLTGALQQIARDYSDKFNLKIHLAARGVEKRLPPKAELAIYRIVQEALNNVIKHAEASEVSILLEPRGEALRLIVEDNGRGFDPEASAYRKGLGLFSMRERAALLGGKVIIESTPARGTTIYVDIPITA</sequence>
<keyword evidence="16" id="KW-0067">ATP-binding</keyword>
<dbReference type="GO" id="GO:0000155">
    <property type="term" value="F:phosphorelay sensor kinase activity"/>
    <property type="evidence" value="ECO:0007669"/>
    <property type="project" value="InterPro"/>
</dbReference>
<gene>
    <name evidence="28" type="primary">liaS_2</name>
    <name evidence="28" type="ORF">MOHU_14770</name>
</gene>
<keyword evidence="17 25" id="KW-1133">Transmembrane helix</keyword>
<dbReference type="CDD" id="cd06225">
    <property type="entry name" value="HAMP"/>
    <property type="match status" value="1"/>
</dbReference>
<evidence type="ECO:0000256" key="8">
    <source>
        <dbReference type="ARBA" id="ARBA00022485"/>
    </source>
</evidence>
<dbReference type="SUPFAM" id="SSF55874">
    <property type="entry name" value="ATPase domain of HSP90 chaperone/DNA topoisomerase II/histidine kinase"/>
    <property type="match status" value="1"/>
</dbReference>
<keyword evidence="19" id="KW-0902">Two-component regulatory system</keyword>
<dbReference type="EMBL" id="PVXM01000028">
    <property type="protein sequence ID" value="PRR72548.1"/>
    <property type="molecule type" value="Genomic_DNA"/>
</dbReference>
<comment type="subcellular location">
    <subcellularLocation>
        <location evidence="4">Cell membrane</location>
        <topology evidence="4">Multi-pass membrane protein</topology>
    </subcellularLocation>
    <subcellularLocation>
        <location evidence="3">Cytoplasm</location>
    </subcellularLocation>
</comment>
<protein>
    <recommendedName>
        <fullName evidence="6">Oxygen sensor histidine kinase NreB</fullName>
        <ecNumber evidence="5">2.7.13.3</ecNumber>
    </recommendedName>
    <alternativeName>
        <fullName evidence="23">Nitrogen regulation protein B</fullName>
    </alternativeName>
</protein>
<dbReference type="InterPro" id="IPR003594">
    <property type="entry name" value="HATPase_dom"/>
</dbReference>
<keyword evidence="12 25" id="KW-0812">Transmembrane</keyword>
<evidence type="ECO:0000313" key="29">
    <source>
        <dbReference type="Proteomes" id="UP000238415"/>
    </source>
</evidence>
<feature type="transmembrane region" description="Helical" evidence="25">
    <location>
        <begin position="180"/>
        <end position="198"/>
    </location>
</feature>
<dbReference type="PROSITE" id="PS50109">
    <property type="entry name" value="HIS_KIN"/>
    <property type="match status" value="1"/>
</dbReference>
<dbReference type="GO" id="GO:0046983">
    <property type="term" value="F:protein dimerization activity"/>
    <property type="evidence" value="ECO:0007669"/>
    <property type="project" value="InterPro"/>
</dbReference>
<keyword evidence="10" id="KW-0597">Phosphoprotein</keyword>
<dbReference type="InterPro" id="IPR003660">
    <property type="entry name" value="HAMP_dom"/>
</dbReference>
<dbReference type="CDD" id="cd16917">
    <property type="entry name" value="HATPase_UhpB-NarQ-NarX-like"/>
    <property type="match status" value="1"/>
</dbReference>
<keyword evidence="18" id="KW-0408">Iron</keyword>
<keyword evidence="8" id="KW-0004">4Fe-4S</keyword>
<evidence type="ECO:0000256" key="19">
    <source>
        <dbReference type="ARBA" id="ARBA00023012"/>
    </source>
</evidence>
<accession>A0A2T0ARR5</accession>
<feature type="coiled-coil region" evidence="24">
    <location>
        <begin position="247"/>
        <end position="274"/>
    </location>
</feature>
<dbReference type="SUPFAM" id="SSF158472">
    <property type="entry name" value="HAMP domain-like"/>
    <property type="match status" value="1"/>
</dbReference>
<name>A0A2T0ARR5_9FIRM</name>
<evidence type="ECO:0000256" key="24">
    <source>
        <dbReference type="SAM" id="Coils"/>
    </source>
</evidence>
<dbReference type="InterPro" id="IPR004358">
    <property type="entry name" value="Sig_transdc_His_kin-like_C"/>
</dbReference>
<dbReference type="InterPro" id="IPR017204">
    <property type="entry name" value="Sig_transdc_His_kin_STH3221"/>
</dbReference>
<evidence type="ECO:0000259" key="27">
    <source>
        <dbReference type="PROSITE" id="PS50885"/>
    </source>
</evidence>
<dbReference type="PIRSF" id="PIRSF037433">
    <property type="entry name" value="STHK_STH3221_prd"/>
    <property type="match status" value="1"/>
</dbReference>
<evidence type="ECO:0000256" key="1">
    <source>
        <dbReference type="ARBA" id="ARBA00000085"/>
    </source>
</evidence>
<dbReference type="Pfam" id="PF07730">
    <property type="entry name" value="HisKA_3"/>
    <property type="match status" value="1"/>
</dbReference>
<dbReference type="SUPFAM" id="SSF103190">
    <property type="entry name" value="Sensory domain-like"/>
    <property type="match status" value="1"/>
</dbReference>
<keyword evidence="21 25" id="KW-0472">Membrane</keyword>
<dbReference type="InterPro" id="IPR029151">
    <property type="entry name" value="Sensor-like_sf"/>
</dbReference>
<keyword evidence="11 28" id="KW-0808">Transferase</keyword>
<dbReference type="PANTHER" id="PTHR24421:SF10">
    <property type="entry name" value="NITRATE_NITRITE SENSOR PROTEIN NARQ"/>
    <property type="match status" value="1"/>
</dbReference>
<evidence type="ECO:0000256" key="6">
    <source>
        <dbReference type="ARBA" id="ARBA00017322"/>
    </source>
</evidence>
<evidence type="ECO:0000256" key="20">
    <source>
        <dbReference type="ARBA" id="ARBA00023014"/>
    </source>
</evidence>
<evidence type="ECO:0000256" key="25">
    <source>
        <dbReference type="SAM" id="Phobius"/>
    </source>
</evidence>
<dbReference type="SMART" id="SM00387">
    <property type="entry name" value="HATPase_c"/>
    <property type="match status" value="1"/>
</dbReference>
<evidence type="ECO:0000256" key="14">
    <source>
        <dbReference type="ARBA" id="ARBA00022741"/>
    </source>
</evidence>
<dbReference type="RefSeq" id="WP_106005444.1">
    <property type="nucleotide sequence ID" value="NZ_CP136419.1"/>
</dbReference>
<dbReference type="Gene3D" id="1.20.5.1930">
    <property type="match status" value="1"/>
</dbReference>
<evidence type="ECO:0000256" key="3">
    <source>
        <dbReference type="ARBA" id="ARBA00004496"/>
    </source>
</evidence>
<dbReference type="GO" id="GO:0046872">
    <property type="term" value="F:metal ion binding"/>
    <property type="evidence" value="ECO:0007669"/>
    <property type="project" value="UniProtKB-KW"/>
</dbReference>
<evidence type="ECO:0000256" key="16">
    <source>
        <dbReference type="ARBA" id="ARBA00022840"/>
    </source>
</evidence>
<evidence type="ECO:0000256" key="21">
    <source>
        <dbReference type="ARBA" id="ARBA00023136"/>
    </source>
</evidence>
<feature type="domain" description="HAMP" evidence="27">
    <location>
        <begin position="200"/>
        <end position="252"/>
    </location>
</feature>
<comment type="catalytic activity">
    <reaction evidence="1">
        <text>ATP + protein L-histidine = ADP + protein N-phospho-L-histidine.</text>
        <dbReference type="EC" id="2.7.13.3"/>
    </reaction>
</comment>
<evidence type="ECO:0000256" key="10">
    <source>
        <dbReference type="ARBA" id="ARBA00022553"/>
    </source>
</evidence>
<evidence type="ECO:0000313" key="28">
    <source>
        <dbReference type="EMBL" id="PRR72548.1"/>
    </source>
</evidence>
<dbReference type="InterPro" id="IPR033463">
    <property type="entry name" value="sCache_3"/>
</dbReference>
<dbReference type="GO" id="GO:0005737">
    <property type="term" value="C:cytoplasm"/>
    <property type="evidence" value="ECO:0007669"/>
    <property type="project" value="UniProtKB-SubCell"/>
</dbReference>
<keyword evidence="14" id="KW-0547">Nucleotide-binding</keyword>
<evidence type="ECO:0000256" key="7">
    <source>
        <dbReference type="ARBA" id="ARBA00022475"/>
    </source>
</evidence>
<evidence type="ECO:0000256" key="15">
    <source>
        <dbReference type="ARBA" id="ARBA00022777"/>
    </source>
</evidence>
<evidence type="ECO:0000256" key="22">
    <source>
        <dbReference type="ARBA" id="ARBA00024827"/>
    </source>
</evidence>
<evidence type="ECO:0000256" key="17">
    <source>
        <dbReference type="ARBA" id="ARBA00022989"/>
    </source>
</evidence>
<comment type="function">
    <text evidence="22">Member of the two-component regulatory system NreB/NreC involved in the control of dissimilatory nitrate/nitrite reduction in response to oxygen. NreB functions as a direct oxygen sensor histidine kinase which is autophosphorylated, in the absence of oxygen, probably at the conserved histidine residue, and transfers its phosphate group probably to a conserved aspartate residue of NreC. NreB/NreC activates the expression of the nitrate (narGHJI) and nitrite (nir) reductase operons, as well as the putative nitrate transporter gene narT.</text>
</comment>
<keyword evidence="15 28" id="KW-0418">Kinase</keyword>
<proteinExistence type="predicted"/>
<keyword evidence="24" id="KW-0175">Coiled coil</keyword>
<dbReference type="InterPro" id="IPR005467">
    <property type="entry name" value="His_kinase_dom"/>
</dbReference>
<evidence type="ECO:0000256" key="12">
    <source>
        <dbReference type="ARBA" id="ARBA00022692"/>
    </source>
</evidence>
<dbReference type="OrthoDB" id="9781904at2"/>
<organism evidence="28 29">
    <name type="scientific">Neomoorella humiferrea</name>
    <dbReference type="NCBI Taxonomy" id="676965"/>
    <lineage>
        <taxon>Bacteria</taxon>
        <taxon>Bacillati</taxon>
        <taxon>Bacillota</taxon>
        <taxon>Clostridia</taxon>
        <taxon>Neomoorellales</taxon>
        <taxon>Neomoorellaceae</taxon>
        <taxon>Neomoorella</taxon>
    </lineage>
</organism>
<keyword evidence="13" id="KW-0479">Metal-binding</keyword>
<evidence type="ECO:0000256" key="9">
    <source>
        <dbReference type="ARBA" id="ARBA00022490"/>
    </source>
</evidence>
<evidence type="ECO:0000256" key="18">
    <source>
        <dbReference type="ARBA" id="ARBA00023004"/>
    </source>
</evidence>
<dbReference type="PROSITE" id="PS50885">
    <property type="entry name" value="HAMP"/>
    <property type="match status" value="1"/>
</dbReference>
<dbReference type="GO" id="GO:0051539">
    <property type="term" value="F:4 iron, 4 sulfur cluster binding"/>
    <property type="evidence" value="ECO:0007669"/>
    <property type="project" value="UniProtKB-KW"/>
</dbReference>
<keyword evidence="9" id="KW-0963">Cytoplasm</keyword>
<dbReference type="Pfam" id="PF00672">
    <property type="entry name" value="HAMP"/>
    <property type="match status" value="1"/>
</dbReference>
<dbReference type="Gene3D" id="3.30.565.10">
    <property type="entry name" value="Histidine kinase-like ATPase, C-terminal domain"/>
    <property type="match status" value="1"/>
</dbReference>
<dbReference type="EC" id="2.7.13.3" evidence="5"/>
<comment type="cofactor">
    <cofactor evidence="2">
        <name>[4Fe-4S] cluster</name>
        <dbReference type="ChEBI" id="CHEBI:49883"/>
    </cofactor>
</comment>
<dbReference type="PANTHER" id="PTHR24421">
    <property type="entry name" value="NITRATE/NITRITE SENSOR PROTEIN NARX-RELATED"/>
    <property type="match status" value="1"/>
</dbReference>
<feature type="domain" description="Histidine kinase" evidence="26">
    <location>
        <begin position="384"/>
        <end position="473"/>
    </location>
</feature>
<dbReference type="GO" id="GO:0005886">
    <property type="term" value="C:plasma membrane"/>
    <property type="evidence" value="ECO:0007669"/>
    <property type="project" value="UniProtKB-SubCell"/>
</dbReference>
<dbReference type="Pfam" id="PF02518">
    <property type="entry name" value="HATPase_c"/>
    <property type="match status" value="1"/>
</dbReference>
<dbReference type="Proteomes" id="UP000238415">
    <property type="component" value="Unassembled WGS sequence"/>
</dbReference>
<evidence type="ECO:0000256" key="5">
    <source>
        <dbReference type="ARBA" id="ARBA00012438"/>
    </source>
</evidence>
<evidence type="ECO:0000256" key="4">
    <source>
        <dbReference type="ARBA" id="ARBA00004651"/>
    </source>
</evidence>
<keyword evidence="20" id="KW-0411">Iron-sulfur</keyword>
<reference evidence="28 29" key="1">
    <citation type="submission" date="2018-03" db="EMBL/GenBank/DDBJ databases">
        <title>Genome sequence of Moorella humiferrea DSM 23265.</title>
        <authorList>
            <person name="Poehlein A."/>
            <person name="Daniel R."/>
        </authorList>
    </citation>
    <scope>NUCLEOTIDE SEQUENCE [LARGE SCALE GENOMIC DNA]</scope>
    <source>
        <strain evidence="28 29">DSM 23265</strain>
    </source>
</reference>
<dbReference type="AlphaFoldDB" id="A0A2T0ARR5"/>
<dbReference type="GO" id="GO:0005524">
    <property type="term" value="F:ATP binding"/>
    <property type="evidence" value="ECO:0007669"/>
    <property type="project" value="UniProtKB-KW"/>
</dbReference>
<keyword evidence="29" id="KW-1185">Reference proteome</keyword>
<evidence type="ECO:0000256" key="13">
    <source>
        <dbReference type="ARBA" id="ARBA00022723"/>
    </source>
</evidence>
<dbReference type="InterPro" id="IPR011712">
    <property type="entry name" value="Sig_transdc_His_kin_sub3_dim/P"/>
</dbReference>
<dbReference type="InterPro" id="IPR036890">
    <property type="entry name" value="HATPase_C_sf"/>
</dbReference>
<evidence type="ECO:0000256" key="11">
    <source>
        <dbReference type="ARBA" id="ARBA00022679"/>
    </source>
</evidence>
<evidence type="ECO:0000256" key="23">
    <source>
        <dbReference type="ARBA" id="ARBA00030800"/>
    </source>
</evidence>
<comment type="caution">
    <text evidence="28">The sequence shown here is derived from an EMBL/GenBank/DDBJ whole genome shotgun (WGS) entry which is preliminary data.</text>
</comment>
<keyword evidence="7" id="KW-1003">Cell membrane</keyword>
<dbReference type="Gene3D" id="6.10.340.10">
    <property type="match status" value="1"/>
</dbReference>
<dbReference type="SMART" id="SM00304">
    <property type="entry name" value="HAMP"/>
    <property type="match status" value="1"/>
</dbReference>
<feature type="transmembrane region" description="Helical" evidence="25">
    <location>
        <begin position="20"/>
        <end position="41"/>
    </location>
</feature>
<dbReference type="Pfam" id="PF17203">
    <property type="entry name" value="sCache_3_2"/>
    <property type="match status" value="1"/>
</dbReference>